<dbReference type="GO" id="GO:0003723">
    <property type="term" value="F:RNA binding"/>
    <property type="evidence" value="ECO:0007669"/>
    <property type="project" value="InterPro"/>
</dbReference>
<name>A0A0F9HJP7_9ZZZZ</name>
<proteinExistence type="predicted"/>
<evidence type="ECO:0008006" key="2">
    <source>
        <dbReference type="Google" id="ProtNLM"/>
    </source>
</evidence>
<evidence type="ECO:0000313" key="1">
    <source>
        <dbReference type="EMBL" id="KKM03402.1"/>
    </source>
</evidence>
<gene>
    <name evidence="1" type="ORF">LCGC14_1774830</name>
</gene>
<dbReference type="EMBL" id="LAZR01016689">
    <property type="protein sequence ID" value="KKM03402.1"/>
    <property type="molecule type" value="Genomic_DNA"/>
</dbReference>
<protein>
    <recommendedName>
        <fullName evidence="2">Carbon storage regulator</fullName>
    </recommendedName>
</protein>
<dbReference type="Gene3D" id="2.60.40.4380">
    <property type="entry name" value="Translational regulator CsrA"/>
    <property type="match status" value="1"/>
</dbReference>
<dbReference type="Pfam" id="PF02599">
    <property type="entry name" value="CsrA"/>
    <property type="match status" value="1"/>
</dbReference>
<reference evidence="1" key="1">
    <citation type="journal article" date="2015" name="Nature">
        <title>Complex archaea that bridge the gap between prokaryotes and eukaryotes.</title>
        <authorList>
            <person name="Spang A."/>
            <person name="Saw J.H."/>
            <person name="Jorgensen S.L."/>
            <person name="Zaremba-Niedzwiedzka K."/>
            <person name="Martijn J."/>
            <person name="Lind A.E."/>
            <person name="van Eijk R."/>
            <person name="Schleper C."/>
            <person name="Guy L."/>
            <person name="Ettema T.J."/>
        </authorList>
    </citation>
    <scope>NUCLEOTIDE SEQUENCE</scope>
</reference>
<sequence>MLSLTRYPGQKIIVIHKPTGEKIIIDVAAVLHPSKQVRLNISADADFSIDREEIHLDKMRQTKK</sequence>
<dbReference type="InterPro" id="IPR036107">
    <property type="entry name" value="CsrA_sf"/>
</dbReference>
<dbReference type="GO" id="GO:0006109">
    <property type="term" value="P:regulation of carbohydrate metabolic process"/>
    <property type="evidence" value="ECO:0007669"/>
    <property type="project" value="InterPro"/>
</dbReference>
<organism evidence="1">
    <name type="scientific">marine sediment metagenome</name>
    <dbReference type="NCBI Taxonomy" id="412755"/>
    <lineage>
        <taxon>unclassified sequences</taxon>
        <taxon>metagenomes</taxon>
        <taxon>ecological metagenomes</taxon>
    </lineage>
</organism>
<dbReference type="InterPro" id="IPR003751">
    <property type="entry name" value="CsrA"/>
</dbReference>
<comment type="caution">
    <text evidence="1">The sequence shown here is derived from an EMBL/GenBank/DDBJ whole genome shotgun (WGS) entry which is preliminary data.</text>
</comment>
<dbReference type="GO" id="GO:0006402">
    <property type="term" value="P:mRNA catabolic process"/>
    <property type="evidence" value="ECO:0007669"/>
    <property type="project" value="InterPro"/>
</dbReference>
<dbReference type="SUPFAM" id="SSF117130">
    <property type="entry name" value="CsrA-like"/>
    <property type="match status" value="1"/>
</dbReference>
<accession>A0A0F9HJP7</accession>
<dbReference type="AlphaFoldDB" id="A0A0F9HJP7"/>